<dbReference type="SUPFAM" id="SSF51161">
    <property type="entry name" value="Trimeric LpxA-like enzymes"/>
    <property type="match status" value="1"/>
</dbReference>
<protein>
    <submittedName>
        <fullName evidence="1">Uncharacterized protein</fullName>
    </submittedName>
</protein>
<gene>
    <name evidence="1" type="ordered locus">Metev_2012</name>
</gene>
<name>D7EBJ9_METEZ</name>
<dbReference type="STRING" id="644295.Metev_2012"/>
<keyword evidence="2" id="KW-1185">Reference proteome</keyword>
<dbReference type="HOGENOM" id="CLU_151088_0_0_2"/>
<proteinExistence type="predicted"/>
<accession>D7EBJ9</accession>
<reference evidence="1 2" key="1">
    <citation type="submission" date="2010-06" db="EMBL/GenBank/DDBJ databases">
        <title>Complete sequence chromosome of Methanohalobium evestigatum Z-7303.</title>
        <authorList>
            <consortium name="US DOE Joint Genome Institute"/>
            <person name="Lucas S."/>
            <person name="Copeland A."/>
            <person name="Lapidus A."/>
            <person name="Cheng J.-F."/>
            <person name="Bruce D."/>
            <person name="Goodwin L."/>
            <person name="Pitluck S."/>
            <person name="Saunders E."/>
            <person name="Detter J.C."/>
            <person name="Han C."/>
            <person name="Tapia R."/>
            <person name="Land M."/>
            <person name="Hauser L."/>
            <person name="Kyrpides N."/>
            <person name="Mikhailova N."/>
            <person name="Sieprawska-Lupa M."/>
            <person name="Whitman W.B."/>
            <person name="Anderson I."/>
            <person name="Woyke T."/>
        </authorList>
    </citation>
    <scope>NUCLEOTIDE SEQUENCE [LARGE SCALE GENOMIC DNA]</scope>
    <source>
        <strain evidence="2">ATCC BAA-1072 / DSM 3721 / NBRC 107634 / OCM 161 / Z-7303</strain>
    </source>
</reference>
<dbReference type="KEGG" id="mev:Metev_2012"/>
<dbReference type="Gene3D" id="2.160.10.10">
    <property type="entry name" value="Hexapeptide repeat proteins"/>
    <property type="match status" value="1"/>
</dbReference>
<dbReference type="InterPro" id="IPR007607">
    <property type="entry name" value="BacA/B"/>
</dbReference>
<sequence length="154" mass="17177">MVISIFREHVIFMNLNFLKYHPESNTYIIRKQAFFEDDVNINGNLITGIGVNFWKDLDVNGSLKLGKGSVIRGNVRAEDVLIGPYSKIDGNLEIKNTVKILDGAVVKSVICSGEMSVRPGCRLGFVKAEKTLELIGNVDVKEIERGTRVIVRPE</sequence>
<dbReference type="InterPro" id="IPR011004">
    <property type="entry name" value="Trimer_LpxA-like_sf"/>
</dbReference>
<dbReference type="AlphaFoldDB" id="D7EBJ9"/>
<dbReference type="EMBL" id="CP002069">
    <property type="protein sequence ID" value="ADI74841.1"/>
    <property type="molecule type" value="Genomic_DNA"/>
</dbReference>
<dbReference type="Proteomes" id="UP000000391">
    <property type="component" value="Chromosome"/>
</dbReference>
<evidence type="ECO:0000313" key="1">
    <source>
        <dbReference type="EMBL" id="ADI74841.1"/>
    </source>
</evidence>
<organism evidence="1 2">
    <name type="scientific">Methanohalobium evestigatum (strain ATCC BAA-1072 / DSM 3721 / NBRC 107634 / OCM 161 / Z-7303)</name>
    <dbReference type="NCBI Taxonomy" id="644295"/>
    <lineage>
        <taxon>Archaea</taxon>
        <taxon>Methanobacteriati</taxon>
        <taxon>Methanobacteriota</taxon>
        <taxon>Stenosarchaea group</taxon>
        <taxon>Methanomicrobia</taxon>
        <taxon>Methanosarcinales</taxon>
        <taxon>Methanosarcinaceae</taxon>
        <taxon>Methanohalobium</taxon>
    </lineage>
</organism>
<evidence type="ECO:0000313" key="2">
    <source>
        <dbReference type="Proteomes" id="UP000000391"/>
    </source>
</evidence>
<dbReference type="Pfam" id="PF04519">
    <property type="entry name" value="Bactofilin"/>
    <property type="match status" value="1"/>
</dbReference>